<dbReference type="Proteomes" id="UP000700334">
    <property type="component" value="Unassembled WGS sequence"/>
</dbReference>
<evidence type="ECO:0000256" key="4">
    <source>
        <dbReference type="ARBA" id="ARBA00035458"/>
    </source>
</evidence>
<feature type="region of interest" description="Disordered" evidence="5">
    <location>
        <begin position="78"/>
        <end position="105"/>
    </location>
</feature>
<dbReference type="GO" id="GO:0006412">
    <property type="term" value="P:translation"/>
    <property type="evidence" value="ECO:0007669"/>
    <property type="project" value="InterPro"/>
</dbReference>
<evidence type="ECO:0000313" key="6">
    <source>
        <dbReference type="EMBL" id="KAG8509588.1"/>
    </source>
</evidence>
<gene>
    <name evidence="6" type="ORF">J0S82_013011</name>
</gene>
<evidence type="ECO:0000256" key="2">
    <source>
        <dbReference type="ARBA" id="ARBA00023274"/>
    </source>
</evidence>
<dbReference type="GO" id="GO:0003735">
    <property type="term" value="F:structural constituent of ribosome"/>
    <property type="evidence" value="ECO:0007669"/>
    <property type="project" value="InterPro"/>
</dbReference>
<dbReference type="PANTHER" id="PTHR10496">
    <property type="entry name" value="40S RIBOSOMAL PROTEIN S24"/>
    <property type="match status" value="1"/>
</dbReference>
<name>A0A8J6DKJ6_GALPY</name>
<dbReference type="InterPro" id="IPR012678">
    <property type="entry name" value="Ribosomal_uL23/eL15/eS24_sf"/>
</dbReference>
<comment type="caution">
    <text evidence="6">The sequence shown here is derived from an EMBL/GenBank/DDBJ whole genome shotgun (WGS) entry which is preliminary data.</text>
</comment>
<organism evidence="6 7">
    <name type="scientific">Galemys pyrenaicus</name>
    <name type="common">Iberian desman</name>
    <name type="synonym">Pyrenean desman</name>
    <dbReference type="NCBI Taxonomy" id="202257"/>
    <lineage>
        <taxon>Eukaryota</taxon>
        <taxon>Metazoa</taxon>
        <taxon>Chordata</taxon>
        <taxon>Craniata</taxon>
        <taxon>Vertebrata</taxon>
        <taxon>Euteleostomi</taxon>
        <taxon>Mammalia</taxon>
        <taxon>Eutheria</taxon>
        <taxon>Laurasiatheria</taxon>
        <taxon>Eulipotyphla</taxon>
        <taxon>Talpidae</taxon>
        <taxon>Galemys</taxon>
    </lineage>
</organism>
<dbReference type="InterPro" id="IPR001976">
    <property type="entry name" value="Ribosomal_eS24"/>
</dbReference>
<dbReference type="SUPFAM" id="SSF54189">
    <property type="entry name" value="Ribosomal proteins S24e, L23 and L15e"/>
    <property type="match status" value="1"/>
</dbReference>
<keyword evidence="7" id="KW-1185">Reference proteome</keyword>
<reference evidence="6" key="1">
    <citation type="journal article" date="2021" name="Evol. Appl.">
        <title>The genome of the Pyrenean desman and the effects of bottlenecks and inbreeding on the genomic landscape of an endangered species.</title>
        <authorList>
            <person name="Escoda L."/>
            <person name="Castresana J."/>
        </authorList>
    </citation>
    <scope>NUCLEOTIDE SEQUENCE</scope>
    <source>
        <strain evidence="6">IBE-C5619</strain>
    </source>
</reference>
<dbReference type="Pfam" id="PF01282">
    <property type="entry name" value="Ribosomal_S24e"/>
    <property type="match status" value="1"/>
</dbReference>
<dbReference type="Gene3D" id="3.30.70.3370">
    <property type="match status" value="2"/>
</dbReference>
<dbReference type="EMBL" id="JAGFMF010011937">
    <property type="protein sequence ID" value="KAG8509588.1"/>
    <property type="molecule type" value="Genomic_DNA"/>
</dbReference>
<feature type="non-terminal residue" evidence="6">
    <location>
        <position position="1"/>
    </location>
</feature>
<keyword evidence="2" id="KW-0687">Ribonucleoprotein</keyword>
<keyword evidence="1 6" id="KW-0689">Ribosomal protein</keyword>
<accession>A0A8J6DKJ6</accession>
<dbReference type="GO" id="GO:0044391">
    <property type="term" value="C:ribosomal subunit"/>
    <property type="evidence" value="ECO:0007669"/>
    <property type="project" value="UniProtKB-ARBA"/>
</dbReference>
<evidence type="ECO:0000256" key="3">
    <source>
        <dbReference type="ARBA" id="ARBA00035149"/>
    </source>
</evidence>
<evidence type="ECO:0000313" key="7">
    <source>
        <dbReference type="Proteomes" id="UP000700334"/>
    </source>
</evidence>
<evidence type="ECO:0000256" key="5">
    <source>
        <dbReference type="SAM" id="MobiDB-lite"/>
    </source>
</evidence>
<dbReference type="AlphaFoldDB" id="A0A8J6DKJ6"/>
<proteinExistence type="predicted"/>
<feature type="compositionally biased region" description="Basic residues" evidence="5">
    <location>
        <begin position="95"/>
        <end position="105"/>
    </location>
</feature>
<sequence length="105" mass="12193">MNDTVIIWTRNFMSHKLIQWKQMAIYVLHPGKTTILDSIFIFGFKTYLGIGKTIGLGMIYDYLDFAKENEPKIDFQDMASMRTKGPQENSERNTRRVKKVKGTQG</sequence>
<protein>
    <recommendedName>
        <fullName evidence="3">Small ribosomal subunit protein eS24</fullName>
    </recommendedName>
    <alternativeName>
        <fullName evidence="4">40S ribosomal protein S24</fullName>
    </alternativeName>
</protein>
<evidence type="ECO:0000256" key="1">
    <source>
        <dbReference type="ARBA" id="ARBA00022980"/>
    </source>
</evidence>
<dbReference type="InterPro" id="IPR053709">
    <property type="entry name" value="eRP_eS24_sf"/>
</dbReference>